<dbReference type="AlphaFoldDB" id="A0A0G1DIV9"/>
<evidence type="ECO:0000313" key="1">
    <source>
        <dbReference type="EMBL" id="KKS97532.1"/>
    </source>
</evidence>
<dbReference type="EMBL" id="LCFP01000008">
    <property type="protein sequence ID" value="KKS97532.1"/>
    <property type="molecule type" value="Genomic_DNA"/>
</dbReference>
<sequence>MSKQEKPGNSQLIKKEYEGRLKGHDITIKYLRESSLAAEKMGDGHTVTGDTLFLIDVSKTPLMYLDENKHPMTEQHILSLIQQALVTEFATDRPEELSWWRSERILECSPVINNLLTAFYPKVGDNAEIYRRDPGTGFSVSWAEIDEPNEILNIGSLGTNSWGHQISRGKYHIHQKHRLYLPLGYEKLRIERIGEQLIQKSIPLEKLHGKSVIMATDGIRFSGNMMINLNIPDEKLLEGPSGMYAVIKF</sequence>
<gene>
    <name evidence="1" type="ORF">UV73_C0008G0052</name>
</gene>
<name>A0A0G1DIV9_9BACT</name>
<proteinExistence type="predicted"/>
<reference evidence="1 2" key="1">
    <citation type="journal article" date="2015" name="Nature">
        <title>rRNA introns, odd ribosomes, and small enigmatic genomes across a large radiation of phyla.</title>
        <authorList>
            <person name="Brown C.T."/>
            <person name="Hug L.A."/>
            <person name="Thomas B.C."/>
            <person name="Sharon I."/>
            <person name="Castelle C.J."/>
            <person name="Singh A."/>
            <person name="Wilkins M.J."/>
            <person name="Williams K.H."/>
            <person name="Banfield J.F."/>
        </authorList>
    </citation>
    <scope>NUCLEOTIDE SEQUENCE [LARGE SCALE GENOMIC DNA]</scope>
</reference>
<accession>A0A0G1DIV9</accession>
<protein>
    <submittedName>
        <fullName evidence="1">Uncharacterized protein</fullName>
    </submittedName>
</protein>
<dbReference type="Proteomes" id="UP000034894">
    <property type="component" value="Unassembled WGS sequence"/>
</dbReference>
<dbReference type="STRING" id="1618443.UV73_C0008G0052"/>
<evidence type="ECO:0000313" key="2">
    <source>
        <dbReference type="Proteomes" id="UP000034894"/>
    </source>
</evidence>
<comment type="caution">
    <text evidence="1">The sequence shown here is derived from an EMBL/GenBank/DDBJ whole genome shotgun (WGS) entry which is preliminary data.</text>
</comment>
<organism evidence="1 2">
    <name type="scientific">Candidatus Gottesmanbacteria bacterium GW2011_GWA2_43_14</name>
    <dbReference type="NCBI Taxonomy" id="1618443"/>
    <lineage>
        <taxon>Bacteria</taxon>
        <taxon>Candidatus Gottesmaniibacteriota</taxon>
    </lineage>
</organism>